<comment type="caution">
    <text evidence="6">The sequence shown here is derived from an EMBL/GenBank/DDBJ whole genome shotgun (WGS) entry which is preliminary data.</text>
</comment>
<protein>
    <submittedName>
        <fullName evidence="6">Cation:dicarboxylase symporter family transporter</fullName>
    </submittedName>
</protein>
<dbReference type="Proteomes" id="UP001196338">
    <property type="component" value="Unassembled WGS sequence"/>
</dbReference>
<dbReference type="InterPro" id="IPR036458">
    <property type="entry name" value="Na:dicarbo_symporter_sf"/>
</dbReference>
<feature type="non-terminal residue" evidence="6">
    <location>
        <position position="1"/>
    </location>
</feature>
<reference evidence="6" key="1">
    <citation type="submission" date="2021-05" db="EMBL/GenBank/DDBJ databases">
        <authorList>
            <person name="Stine C."/>
        </authorList>
    </citation>
    <scope>NUCLEOTIDE SEQUENCE</scope>
    <source>
        <strain evidence="6">TDS0091212</strain>
    </source>
</reference>
<reference evidence="6" key="2">
    <citation type="submission" date="2023-08" db="EMBL/GenBank/DDBJ databases">
        <title>Vibrio cholerae Outbreaks in Tanzania Exemplify Founder Flush: Simultaneous Increases in Population Size and Genetic Diversity.</title>
        <authorList>
            <person name="Debes A.K."/>
            <person name="Mohammed A."/>
            <person name="Maseke I."/>
            <person name="Almeida M."/>
            <person name="Li S."/>
            <person name="Matimba H."/>
            <person name="Joachim A."/>
            <person name="Mizinduko M."/>
            <person name="Nyanga S."/>
            <person name="Kelly M."/>
            <person name="Kachwamba Y."/>
            <person name="Schaffer A.M."/>
            <person name="Nyanga A.S."/>
            <person name="Mghamba J."/>
            <person name="Mosha F.S."/>
            <person name="Sack D.A."/>
            <person name="Stine O.C."/>
        </authorList>
    </citation>
    <scope>NUCLEOTIDE SEQUENCE</scope>
    <source>
        <strain evidence="6">TDS0091212</strain>
    </source>
</reference>
<evidence type="ECO:0000313" key="7">
    <source>
        <dbReference type="Proteomes" id="UP001196338"/>
    </source>
</evidence>
<evidence type="ECO:0000256" key="4">
    <source>
        <dbReference type="ARBA" id="ARBA00022989"/>
    </source>
</evidence>
<keyword evidence="4" id="KW-1133">Transmembrane helix</keyword>
<name>A0AAW4KUA9_VIBCL</name>
<evidence type="ECO:0000256" key="5">
    <source>
        <dbReference type="ARBA" id="ARBA00023136"/>
    </source>
</evidence>
<evidence type="ECO:0000313" key="6">
    <source>
        <dbReference type="EMBL" id="MBS7676118.1"/>
    </source>
</evidence>
<dbReference type="RefSeq" id="WP_213421580.1">
    <property type="nucleotide sequence ID" value="NZ_JAHBND010001009.1"/>
</dbReference>
<proteinExistence type="predicted"/>
<dbReference type="GO" id="GO:0016020">
    <property type="term" value="C:membrane"/>
    <property type="evidence" value="ECO:0007669"/>
    <property type="project" value="UniProtKB-SubCell"/>
</dbReference>
<accession>A0AAW4KUA9</accession>
<organism evidence="6 7">
    <name type="scientific">Vibrio cholerae</name>
    <dbReference type="NCBI Taxonomy" id="666"/>
    <lineage>
        <taxon>Bacteria</taxon>
        <taxon>Pseudomonadati</taxon>
        <taxon>Pseudomonadota</taxon>
        <taxon>Gammaproteobacteria</taxon>
        <taxon>Vibrionales</taxon>
        <taxon>Vibrionaceae</taxon>
        <taxon>Vibrio</taxon>
    </lineage>
</organism>
<keyword evidence="2" id="KW-0813">Transport</keyword>
<dbReference type="AlphaFoldDB" id="A0AAW4KUA9"/>
<comment type="subcellular location">
    <subcellularLocation>
        <location evidence="1">Membrane</location>
        <topology evidence="1">Multi-pass membrane protein</topology>
    </subcellularLocation>
</comment>
<dbReference type="InterPro" id="IPR001991">
    <property type="entry name" value="Na-dicarboxylate_symporter"/>
</dbReference>
<keyword evidence="5" id="KW-0472">Membrane</keyword>
<dbReference type="Gene3D" id="1.10.3860.10">
    <property type="entry name" value="Sodium:dicarboxylate symporter"/>
    <property type="match status" value="1"/>
</dbReference>
<dbReference type="GO" id="GO:0015293">
    <property type="term" value="F:symporter activity"/>
    <property type="evidence" value="ECO:0007669"/>
    <property type="project" value="InterPro"/>
</dbReference>
<dbReference type="Pfam" id="PF00375">
    <property type="entry name" value="SDF"/>
    <property type="match status" value="1"/>
</dbReference>
<evidence type="ECO:0000256" key="3">
    <source>
        <dbReference type="ARBA" id="ARBA00022692"/>
    </source>
</evidence>
<gene>
    <name evidence="6" type="ORF">KIN13_22260</name>
</gene>
<evidence type="ECO:0000256" key="1">
    <source>
        <dbReference type="ARBA" id="ARBA00004141"/>
    </source>
</evidence>
<dbReference type="EMBL" id="JAHBND010001009">
    <property type="protein sequence ID" value="MBS7676118.1"/>
    <property type="molecule type" value="Genomic_DNA"/>
</dbReference>
<sequence>GFVIIILSATLASAGLPLEGVALIAGIFRIIDSGTTTLNVLGNAIAPLVIAKWEKVELKPTRDAARA</sequence>
<keyword evidence="3" id="KW-0812">Transmembrane</keyword>
<dbReference type="SUPFAM" id="SSF118215">
    <property type="entry name" value="Proton glutamate symport protein"/>
    <property type="match status" value="1"/>
</dbReference>
<evidence type="ECO:0000256" key="2">
    <source>
        <dbReference type="ARBA" id="ARBA00022448"/>
    </source>
</evidence>